<evidence type="ECO:0000256" key="7">
    <source>
        <dbReference type="PIRSR" id="PIRSR602403-1"/>
    </source>
</evidence>
<dbReference type="Pfam" id="PF00067">
    <property type="entry name" value="p450"/>
    <property type="match status" value="1"/>
</dbReference>
<keyword evidence="3 7" id="KW-0479">Metal-binding</keyword>
<comment type="similarity">
    <text evidence="2 8">Belongs to the cytochrome P450 family.</text>
</comment>
<evidence type="ECO:0000256" key="3">
    <source>
        <dbReference type="ARBA" id="ARBA00022723"/>
    </source>
</evidence>
<dbReference type="Gene3D" id="1.10.630.10">
    <property type="entry name" value="Cytochrome P450"/>
    <property type="match status" value="1"/>
</dbReference>
<evidence type="ECO:0000256" key="1">
    <source>
        <dbReference type="ARBA" id="ARBA00001971"/>
    </source>
</evidence>
<comment type="caution">
    <text evidence="9">The sequence shown here is derived from an EMBL/GenBank/DDBJ whole genome shotgun (WGS) entry which is preliminary data.</text>
</comment>
<accession>A0AAD2HAP0</accession>
<dbReference type="GO" id="GO:0016705">
    <property type="term" value="F:oxidoreductase activity, acting on paired donors, with incorporation or reduction of molecular oxygen"/>
    <property type="evidence" value="ECO:0007669"/>
    <property type="project" value="InterPro"/>
</dbReference>
<dbReference type="Proteomes" id="UP001295794">
    <property type="component" value="Unassembled WGS sequence"/>
</dbReference>
<dbReference type="CDD" id="cd11041">
    <property type="entry name" value="CYP503A1-like"/>
    <property type="match status" value="1"/>
</dbReference>
<keyword evidence="4 8" id="KW-0560">Oxidoreductase</keyword>
<sequence>MTGYTFLDLARWFLLRFDSYCPDSDGLRYKKQIHGRESISQLFSFSSFYSSTLFSNFLMSNLDSTTVAIYGLVAVLPVASLLLFQKVNEKNPVPAVIGSEGLIASFKAVRYFVDEPLKVVQQGYDQFKGGVFRVPRRWRWDYIVSGNQRIKEVGSAPEDVLSFIDGAGEVIQAKYTQGHELSDNPYHIAVVRTSLTRNLGKIFPEVRDEIECAFDEVFALPEDDWKLVPVLPSIMKVIARTSNRLFVGLPLCRNEDFLRLNVLNTIEVVERGQKLAAYPDFLKPLVAPFIITRQKRMREMLGFVGDMIKDRIAKDDALGTNYEGRPNDMISWLLELADAEGRTPDRIAGRILSLNMAAIHTTSMALTHAIFYITTYPEYLEPIREEVENVVRAEGWTKSALNSMHKLDSFVRETQRMEGNGPVTMARKVIGKDGFTFSDGINVPRGSFIYVSAKPIHYDANLHENPRVFKGFRYAQLRDEKADKHTVEEGIFNSHMVTTSMEHLSFGHGKHACPGRFFAATEIKAMLAHLIVNFDMKAEVPGVHPPSDEHGMVAVPNQKAGIFVRRRQV</sequence>
<evidence type="ECO:0000256" key="2">
    <source>
        <dbReference type="ARBA" id="ARBA00010617"/>
    </source>
</evidence>
<dbReference type="SUPFAM" id="SSF48264">
    <property type="entry name" value="Cytochrome P450"/>
    <property type="match status" value="1"/>
</dbReference>
<name>A0AAD2HAP0_9AGAR</name>
<dbReference type="InterPro" id="IPR002403">
    <property type="entry name" value="Cyt_P450_E_grp-IV"/>
</dbReference>
<gene>
    <name evidence="9" type="ORF">MYCIT1_LOCUS16218</name>
</gene>
<evidence type="ECO:0000313" key="10">
    <source>
        <dbReference type="Proteomes" id="UP001295794"/>
    </source>
</evidence>
<evidence type="ECO:0000256" key="6">
    <source>
        <dbReference type="ARBA" id="ARBA00023033"/>
    </source>
</evidence>
<dbReference type="PRINTS" id="PR00465">
    <property type="entry name" value="EP450IV"/>
</dbReference>
<dbReference type="PANTHER" id="PTHR46206">
    <property type="entry name" value="CYTOCHROME P450"/>
    <property type="match status" value="1"/>
</dbReference>
<dbReference type="InterPro" id="IPR001128">
    <property type="entry name" value="Cyt_P450"/>
</dbReference>
<dbReference type="AlphaFoldDB" id="A0AAD2HAP0"/>
<dbReference type="GO" id="GO:0020037">
    <property type="term" value="F:heme binding"/>
    <property type="evidence" value="ECO:0007669"/>
    <property type="project" value="InterPro"/>
</dbReference>
<dbReference type="EMBL" id="CAVNYO010000169">
    <property type="protein sequence ID" value="CAK5271279.1"/>
    <property type="molecule type" value="Genomic_DNA"/>
</dbReference>
<organism evidence="9 10">
    <name type="scientific">Mycena citricolor</name>
    <dbReference type="NCBI Taxonomy" id="2018698"/>
    <lineage>
        <taxon>Eukaryota</taxon>
        <taxon>Fungi</taxon>
        <taxon>Dikarya</taxon>
        <taxon>Basidiomycota</taxon>
        <taxon>Agaricomycotina</taxon>
        <taxon>Agaricomycetes</taxon>
        <taxon>Agaricomycetidae</taxon>
        <taxon>Agaricales</taxon>
        <taxon>Marasmiineae</taxon>
        <taxon>Mycenaceae</taxon>
        <taxon>Mycena</taxon>
    </lineage>
</organism>
<keyword evidence="7 8" id="KW-0349">Heme</keyword>
<protein>
    <recommendedName>
        <fullName evidence="11">Cytochrome P450</fullName>
    </recommendedName>
</protein>
<evidence type="ECO:0000313" key="9">
    <source>
        <dbReference type="EMBL" id="CAK5271279.1"/>
    </source>
</evidence>
<keyword evidence="10" id="KW-1185">Reference proteome</keyword>
<dbReference type="GO" id="GO:0004497">
    <property type="term" value="F:monooxygenase activity"/>
    <property type="evidence" value="ECO:0007669"/>
    <property type="project" value="UniProtKB-KW"/>
</dbReference>
<reference evidence="9" key="1">
    <citation type="submission" date="2023-11" db="EMBL/GenBank/DDBJ databases">
        <authorList>
            <person name="De Vega J J."/>
            <person name="De Vega J J."/>
        </authorList>
    </citation>
    <scope>NUCLEOTIDE SEQUENCE</scope>
</reference>
<feature type="binding site" description="axial binding residue" evidence="7">
    <location>
        <position position="513"/>
    </location>
    <ligand>
        <name>heme</name>
        <dbReference type="ChEBI" id="CHEBI:30413"/>
    </ligand>
    <ligandPart>
        <name>Fe</name>
        <dbReference type="ChEBI" id="CHEBI:18248"/>
    </ligandPart>
</feature>
<keyword evidence="5 7" id="KW-0408">Iron</keyword>
<comment type="cofactor">
    <cofactor evidence="1 7">
        <name>heme</name>
        <dbReference type="ChEBI" id="CHEBI:30413"/>
    </cofactor>
</comment>
<evidence type="ECO:0008006" key="11">
    <source>
        <dbReference type="Google" id="ProtNLM"/>
    </source>
</evidence>
<dbReference type="GO" id="GO:0005506">
    <property type="term" value="F:iron ion binding"/>
    <property type="evidence" value="ECO:0007669"/>
    <property type="project" value="InterPro"/>
</dbReference>
<evidence type="ECO:0000256" key="5">
    <source>
        <dbReference type="ARBA" id="ARBA00023004"/>
    </source>
</evidence>
<evidence type="ECO:0000256" key="8">
    <source>
        <dbReference type="RuleBase" id="RU000461"/>
    </source>
</evidence>
<dbReference type="InterPro" id="IPR017972">
    <property type="entry name" value="Cyt_P450_CS"/>
</dbReference>
<proteinExistence type="inferred from homology"/>
<dbReference type="PROSITE" id="PS00086">
    <property type="entry name" value="CYTOCHROME_P450"/>
    <property type="match status" value="1"/>
</dbReference>
<dbReference type="InterPro" id="IPR036396">
    <property type="entry name" value="Cyt_P450_sf"/>
</dbReference>
<evidence type="ECO:0000256" key="4">
    <source>
        <dbReference type="ARBA" id="ARBA00023002"/>
    </source>
</evidence>
<dbReference type="PANTHER" id="PTHR46206:SF1">
    <property type="entry name" value="P450, PUTATIVE (EUROFUNG)-RELATED"/>
    <property type="match status" value="1"/>
</dbReference>
<keyword evidence="6 8" id="KW-0503">Monooxygenase</keyword>